<dbReference type="EMBL" id="NMSH01000011">
    <property type="protein sequence ID" value="PAR21124.1"/>
    <property type="molecule type" value="Genomic_DNA"/>
</dbReference>
<accession>A0A271VSS9</accession>
<protein>
    <submittedName>
        <fullName evidence="1">DUF3545 domain-containing protein</fullName>
    </submittedName>
</protein>
<gene>
    <name evidence="1" type="ORF">CGU03_09155</name>
</gene>
<evidence type="ECO:0000313" key="2">
    <source>
        <dbReference type="Proteomes" id="UP000216173"/>
    </source>
</evidence>
<comment type="caution">
    <text evidence="1">The sequence shown here is derived from an EMBL/GenBank/DDBJ whole genome shotgun (WGS) entry which is preliminary data.</text>
</comment>
<dbReference type="InterPro" id="IPR021932">
    <property type="entry name" value="DUF3545"/>
</dbReference>
<proteinExistence type="predicted"/>
<name>A0A271VSS9_VIBMT</name>
<evidence type="ECO:0000313" key="1">
    <source>
        <dbReference type="EMBL" id="PAR21124.1"/>
    </source>
</evidence>
<dbReference type="Proteomes" id="UP000216173">
    <property type="component" value="Unassembled WGS sequence"/>
</dbReference>
<dbReference type="AlphaFoldDB" id="A0A271VSS9"/>
<sequence length="77" mass="9336">MCYLESTQGMMTTIMRLLMDELHFDELLEMEISKIRTSRSKPVKRMWREIEAIRDRKRLEKELLEMDVCLDLDSIKI</sequence>
<reference evidence="2" key="1">
    <citation type="submission" date="2017-07" db="EMBL/GenBank/DDBJ databases">
        <authorList>
            <person name="Boucher Y."/>
            <person name="Orata F.D."/>
        </authorList>
    </citation>
    <scope>NUCLEOTIDE SEQUENCE [LARGE SCALE GENOMIC DNA]</scope>
    <source>
        <strain evidence="2">OYP9E10</strain>
    </source>
</reference>
<organism evidence="1 2">
    <name type="scientific">Vibrio metoecus</name>
    <dbReference type="NCBI Taxonomy" id="1481663"/>
    <lineage>
        <taxon>Bacteria</taxon>
        <taxon>Pseudomonadati</taxon>
        <taxon>Pseudomonadota</taxon>
        <taxon>Gammaproteobacteria</taxon>
        <taxon>Vibrionales</taxon>
        <taxon>Vibrionaceae</taxon>
        <taxon>Vibrio</taxon>
    </lineage>
</organism>
<dbReference type="Pfam" id="PF12065">
    <property type="entry name" value="DUF3545"/>
    <property type="match status" value="1"/>
</dbReference>
<dbReference type="OrthoDB" id="5918741at2"/>